<organism evidence="4">
    <name type="scientific">Musa acuminata subsp. malaccensis</name>
    <name type="common">Wild banana</name>
    <name type="synonym">Musa malaccensis</name>
    <dbReference type="NCBI Taxonomy" id="214687"/>
    <lineage>
        <taxon>Eukaryota</taxon>
        <taxon>Viridiplantae</taxon>
        <taxon>Streptophyta</taxon>
        <taxon>Embryophyta</taxon>
        <taxon>Tracheophyta</taxon>
        <taxon>Spermatophyta</taxon>
        <taxon>Magnoliopsida</taxon>
        <taxon>Liliopsida</taxon>
        <taxon>Zingiberales</taxon>
        <taxon>Musaceae</taxon>
        <taxon>Musa</taxon>
    </lineage>
</organism>
<evidence type="ECO:0000259" key="3">
    <source>
        <dbReference type="PROSITE" id="PS51840"/>
    </source>
</evidence>
<dbReference type="PANTHER" id="PTHR34452">
    <property type="entry name" value="MYOSIN HEAVY CHAIN-RELATED PROTEIN"/>
    <property type="match status" value="1"/>
</dbReference>
<feature type="compositionally biased region" description="Polar residues" evidence="2">
    <location>
        <begin position="155"/>
        <end position="168"/>
    </location>
</feature>
<feature type="region of interest" description="Disordered" evidence="2">
    <location>
        <begin position="147"/>
        <end position="172"/>
    </location>
</feature>
<feature type="compositionally biased region" description="Polar residues" evidence="2">
    <location>
        <begin position="288"/>
        <end position="297"/>
    </location>
</feature>
<feature type="domain" description="C2 NT-type" evidence="3">
    <location>
        <begin position="6"/>
        <end position="139"/>
    </location>
</feature>
<feature type="region of interest" description="Disordered" evidence="2">
    <location>
        <begin position="229"/>
        <end position="254"/>
    </location>
</feature>
<evidence type="ECO:0000256" key="1">
    <source>
        <dbReference type="SAM" id="Coils"/>
    </source>
</evidence>
<keyword evidence="1" id="KW-0175">Coiled coil</keyword>
<proteinExistence type="predicted"/>
<dbReference type="InterPro" id="IPR019448">
    <property type="entry name" value="NT-C2"/>
</dbReference>
<accession>A0A8D7BCG4</accession>
<feature type="coiled-coil region" evidence="1">
    <location>
        <begin position="790"/>
        <end position="866"/>
    </location>
</feature>
<evidence type="ECO:0000313" key="4">
    <source>
        <dbReference type="EMBL" id="CAG1863476.1"/>
    </source>
</evidence>
<dbReference type="Pfam" id="PF10358">
    <property type="entry name" value="NT-C2"/>
    <property type="match status" value="1"/>
</dbReference>
<dbReference type="PANTHER" id="PTHR34452:SF7">
    <property type="entry name" value="MYOSIN HEAVY CHAIN-RELATED PROTEIN"/>
    <property type="match status" value="1"/>
</dbReference>
<dbReference type="AlphaFoldDB" id="A0A8D7BCG4"/>
<protein>
    <submittedName>
        <fullName evidence="4">(wild Malaysian banana) hypothetical protein</fullName>
    </submittedName>
</protein>
<gene>
    <name evidence="4" type="ORF">GSMUA_21520.1</name>
</gene>
<reference evidence="4" key="1">
    <citation type="submission" date="2021-03" db="EMBL/GenBank/DDBJ databases">
        <authorList>
            <consortium name="Genoscope - CEA"/>
            <person name="William W."/>
        </authorList>
    </citation>
    <scope>NUCLEOTIDE SEQUENCE</scope>
    <source>
        <strain evidence="4">Doubled-haploid Pahang</strain>
    </source>
</reference>
<dbReference type="PROSITE" id="PS51840">
    <property type="entry name" value="C2_NT"/>
    <property type="match status" value="1"/>
</dbReference>
<feature type="coiled-coil region" evidence="1">
    <location>
        <begin position="663"/>
        <end position="761"/>
    </location>
</feature>
<sequence length="1047" mass="119665">MFKAARWRSEKNKIKAVFKLQFQATQVPLSASEAATVSLVPLDVGKPTVRSERVAVVGGTCKWSNPVYETVKLTRDPKSGKINDKLYQFLVSTTGSTRAGLLGEAIVNLADYVEVFRASSVSFHLKTEAILHVTIQRMLDDVAGREAEENGDATMRQQGRTLQSQLTKSDNEEGVKALNGRNDANLVKDVSYISREARVKFPSSRNLPTYDDCNGKLEKSHSFDAISAASSDSSSEIYTPKENSIKNGNNQKDSTSLLSPLADIVMQPKLMTSSGDWSETLAPDRSTDGSTNSSGESGLTERLQCSDETLEKLKNEVVILTRKVEVSELELQTLRKQITKENKRGQDLLKEISSLKEERSALRRECEELKLSQKRTDFDETLSTESQLVREDPLSKLEEIKQELYHEKNLNSSLRLQLQKTQEANSELLLAVRDLDDLLEQKNRETLCHKCRKIDVEAENDEDIQGSKFRNQLPQLHQSECKQVLLETTSENDKEQHALLVNGHNNMRTEYSLEEKIADLNSEIELYNKDREELEMQMEQLALDYEILKQENHDVSHKLEQTQLREQLRMQYECSAHLSVISDLETHVQCLEKELQTQAESFESDADTLMQAKVEQEKKAIQAEQALRKTQWNNANTAERLHEELNKLSSQVSSVFYDNEKIVKQALKEASELRSQRSHLEKMLEETKENLVSLRGQYRMNLQQLLNLVNFKSKEADRLHLELKNKKEELEDYKKSGEARLKESWEKMQLLKNEIENLKMENYLISGQKEKLAAEMENLESTNTGNQLTLQVKNSENEILKNEIALLKQKVENTLEELSDQRNMKDEKETMITMLNSKVETLGVQYNDLKQSLSEGELEKEKLRRLVSNLTGGLLKEEDMIISSEEELGNSYTNVSITKHEKMTWSSTSCSSINNHLMQEGKPCQKSNKFAGTNEFEGDVACLQQQRVGNKAQTNYINNKDQELATRHSGTNSEENQHIVSYICDQYTFAKMSSEMALLKRQNQSMEAELKEMQERYSEISLKFAEVEGERQQLVMTIRTLKNALKN</sequence>
<feature type="coiled-coil region" evidence="1">
    <location>
        <begin position="989"/>
        <end position="1030"/>
    </location>
</feature>
<feature type="region of interest" description="Disordered" evidence="2">
    <location>
        <begin position="272"/>
        <end position="301"/>
    </location>
</feature>
<dbReference type="EMBL" id="HG996475">
    <property type="protein sequence ID" value="CAG1863476.1"/>
    <property type="molecule type" value="Genomic_DNA"/>
</dbReference>
<name>A0A8D7BCG4_MUSAM</name>
<feature type="compositionally biased region" description="Polar residues" evidence="2">
    <location>
        <begin position="241"/>
        <end position="254"/>
    </location>
</feature>
<feature type="coiled-coil region" evidence="1">
    <location>
        <begin position="510"/>
        <end position="626"/>
    </location>
</feature>
<evidence type="ECO:0000256" key="2">
    <source>
        <dbReference type="SAM" id="MobiDB-lite"/>
    </source>
</evidence>